<evidence type="ECO:0000256" key="5">
    <source>
        <dbReference type="ARBA" id="ARBA00023136"/>
    </source>
</evidence>
<feature type="transmembrane region" description="Helical" evidence="6">
    <location>
        <begin position="16"/>
        <end position="48"/>
    </location>
</feature>
<evidence type="ECO:0000313" key="8">
    <source>
        <dbReference type="Proteomes" id="UP000675664"/>
    </source>
</evidence>
<reference evidence="7" key="2">
    <citation type="submission" date="2021-04" db="EMBL/GenBank/DDBJ databases">
        <authorList>
            <person name="Liu J."/>
        </authorList>
    </citation>
    <scope>NUCLEOTIDE SEQUENCE</scope>
    <source>
        <strain evidence="7">BAD-6</strain>
    </source>
</reference>
<organism evidence="7 8">
    <name type="scientific">Sinanaerobacter chloroacetimidivorans</name>
    <dbReference type="NCBI Taxonomy" id="2818044"/>
    <lineage>
        <taxon>Bacteria</taxon>
        <taxon>Bacillati</taxon>
        <taxon>Bacillota</taxon>
        <taxon>Clostridia</taxon>
        <taxon>Peptostreptococcales</taxon>
        <taxon>Anaerovoracaceae</taxon>
        <taxon>Sinanaerobacter</taxon>
    </lineage>
</organism>
<keyword evidence="4 6" id="KW-1133">Transmembrane helix</keyword>
<dbReference type="Pfam" id="PF01594">
    <property type="entry name" value="AI-2E_transport"/>
    <property type="match status" value="1"/>
</dbReference>
<dbReference type="GO" id="GO:0055085">
    <property type="term" value="P:transmembrane transport"/>
    <property type="evidence" value="ECO:0007669"/>
    <property type="project" value="TreeGrafter"/>
</dbReference>
<dbReference type="EMBL" id="JAGSND010000008">
    <property type="protein sequence ID" value="MBR0598816.1"/>
    <property type="molecule type" value="Genomic_DNA"/>
</dbReference>
<evidence type="ECO:0000256" key="2">
    <source>
        <dbReference type="ARBA" id="ARBA00009773"/>
    </source>
</evidence>
<keyword evidence="8" id="KW-1185">Reference proteome</keyword>
<gene>
    <name evidence="7" type="ORF">KCX82_13075</name>
</gene>
<feature type="transmembrane region" description="Helical" evidence="6">
    <location>
        <begin position="69"/>
        <end position="94"/>
    </location>
</feature>
<evidence type="ECO:0000256" key="1">
    <source>
        <dbReference type="ARBA" id="ARBA00004141"/>
    </source>
</evidence>
<feature type="transmembrane region" description="Helical" evidence="6">
    <location>
        <begin position="300"/>
        <end position="329"/>
    </location>
</feature>
<dbReference type="PANTHER" id="PTHR21716:SF62">
    <property type="entry name" value="TRANSPORT PROTEIN YDBI-RELATED"/>
    <property type="match status" value="1"/>
</dbReference>
<dbReference type="GO" id="GO:0016020">
    <property type="term" value="C:membrane"/>
    <property type="evidence" value="ECO:0007669"/>
    <property type="project" value="UniProtKB-SubCell"/>
</dbReference>
<comment type="caution">
    <text evidence="7">The sequence shown here is derived from an EMBL/GenBank/DDBJ whole genome shotgun (WGS) entry which is preliminary data.</text>
</comment>
<keyword evidence="3 6" id="KW-0812">Transmembrane</keyword>
<dbReference type="PANTHER" id="PTHR21716">
    <property type="entry name" value="TRANSMEMBRANE PROTEIN"/>
    <property type="match status" value="1"/>
</dbReference>
<dbReference type="Proteomes" id="UP000675664">
    <property type="component" value="Unassembled WGS sequence"/>
</dbReference>
<comment type="similarity">
    <text evidence="2">Belongs to the autoinducer-2 exporter (AI-2E) (TC 2.A.86) family.</text>
</comment>
<proteinExistence type="inferred from homology"/>
<feature type="transmembrane region" description="Helical" evidence="6">
    <location>
        <begin position="208"/>
        <end position="226"/>
    </location>
</feature>
<dbReference type="RefSeq" id="WP_227018974.1">
    <property type="nucleotide sequence ID" value="NZ_JAGSND010000008.1"/>
</dbReference>
<feature type="transmembrane region" description="Helical" evidence="6">
    <location>
        <begin position="147"/>
        <end position="166"/>
    </location>
</feature>
<evidence type="ECO:0000256" key="3">
    <source>
        <dbReference type="ARBA" id="ARBA00022692"/>
    </source>
</evidence>
<feature type="transmembrane region" description="Helical" evidence="6">
    <location>
        <begin position="269"/>
        <end position="288"/>
    </location>
</feature>
<feature type="transmembrane region" description="Helical" evidence="6">
    <location>
        <begin position="238"/>
        <end position="263"/>
    </location>
</feature>
<evidence type="ECO:0000256" key="6">
    <source>
        <dbReference type="SAM" id="Phobius"/>
    </source>
</evidence>
<evidence type="ECO:0000313" key="7">
    <source>
        <dbReference type="EMBL" id="MBR0598816.1"/>
    </source>
</evidence>
<keyword evidence="5 6" id="KW-0472">Membrane</keyword>
<evidence type="ECO:0000256" key="4">
    <source>
        <dbReference type="ARBA" id="ARBA00022989"/>
    </source>
</evidence>
<protein>
    <submittedName>
        <fullName evidence="7">AI-2E family transporter</fullName>
    </submittedName>
</protein>
<sequence>MTDCNDNQRGRGTKEIIISLVVLFLMFVTIGYMLDIVLLTFIITFIFYHLVKKIQNKARLAGLRVPDGVVLSILYILFILVLAFASIEFAPILATQFTDLANIFIRFDINAVRDSLDPRLAEAIDHIDFNKYITEAGVMLATGITKIGGFGVSLFLSMILGFFLLLEKNKIKKFGEILGQSRVSYIYEYLIVFGGNFVQTFGKVMKVQITIALINSILSMILLTFLQFPQIMSLGVMIFLLGLIPVAGVIISLVPLSIIAFNIGGISKVIAVIIMIVLIHTVEAYILNPKLMSDKTELPVCFVFIILLVGEHYLGVWGLLIGVPIFIFLMNALQVEFEGANKKERVKVKKIKGSSEEREEEC</sequence>
<comment type="subcellular location">
    <subcellularLocation>
        <location evidence="1">Membrane</location>
        <topology evidence="1">Multi-pass membrane protein</topology>
    </subcellularLocation>
</comment>
<name>A0A8J7W4A5_9FIRM</name>
<dbReference type="InterPro" id="IPR002549">
    <property type="entry name" value="AI-2E-like"/>
</dbReference>
<reference evidence="7" key="1">
    <citation type="submission" date="2021-04" db="EMBL/GenBank/DDBJ databases">
        <title>Sinoanaerobacter chloroacetimidivorans sp. nov., an obligate anaerobic bacterium isolated from anaerobic sludge.</title>
        <authorList>
            <person name="Bao Y."/>
        </authorList>
    </citation>
    <scope>NUCLEOTIDE SEQUENCE</scope>
    <source>
        <strain evidence="7">BAD-6</strain>
    </source>
</reference>
<dbReference type="AlphaFoldDB" id="A0A8J7W4A5"/>
<accession>A0A8J7W4A5</accession>